<feature type="domain" description="Arf-GAP" evidence="3">
    <location>
        <begin position="1"/>
        <end position="64"/>
    </location>
</feature>
<dbReference type="SMART" id="SM00105">
    <property type="entry name" value="ArfGap"/>
    <property type="match status" value="1"/>
</dbReference>
<dbReference type="Pfam" id="PF01412">
    <property type="entry name" value="ArfGap"/>
    <property type="match status" value="1"/>
</dbReference>
<dbReference type="PANTHER" id="PTHR45705">
    <property type="entry name" value="FI20236P1"/>
    <property type="match status" value="1"/>
</dbReference>
<feature type="compositionally biased region" description="Low complexity" evidence="2">
    <location>
        <begin position="269"/>
        <end position="283"/>
    </location>
</feature>
<reference evidence="4" key="1">
    <citation type="submission" date="2010-02" db="EMBL/GenBank/DDBJ databases">
        <authorList>
            <person name="Xie B."/>
            <person name="Huang X."/>
            <person name="Deng Y."/>
        </authorList>
    </citation>
    <scope>NUCLEOTIDE SEQUENCE</scope>
</reference>
<dbReference type="PROSITE" id="PS50115">
    <property type="entry name" value="ARFGAP"/>
    <property type="match status" value="1"/>
</dbReference>
<accession>D5KY64</accession>
<feature type="compositionally biased region" description="Low complexity" evidence="2">
    <location>
        <begin position="209"/>
        <end position="225"/>
    </location>
</feature>
<proteinExistence type="evidence at transcript level"/>
<dbReference type="AlphaFoldDB" id="D5KY64"/>
<dbReference type="GO" id="GO:0005096">
    <property type="term" value="F:GTPase activator activity"/>
    <property type="evidence" value="ECO:0007669"/>
    <property type="project" value="InterPro"/>
</dbReference>
<dbReference type="InterPro" id="IPR038508">
    <property type="entry name" value="ArfGAP_dom_sf"/>
</dbReference>
<protein>
    <submittedName>
        <fullName evidence="4">ArfGap</fullName>
    </submittedName>
</protein>
<keyword evidence="1" id="KW-0479">Metal-binding</keyword>
<dbReference type="EMBL" id="GU723664">
    <property type="protein sequence ID" value="ADE10109.1"/>
    <property type="molecule type" value="mRNA"/>
</dbReference>
<dbReference type="InterPro" id="IPR001164">
    <property type="entry name" value="ArfGAP_dom"/>
</dbReference>
<feature type="region of interest" description="Disordered" evidence="2">
    <location>
        <begin position="206"/>
        <end position="246"/>
    </location>
</feature>
<sequence>MGTHISKVKSIDLDIWTPEQMEHIQKWGNRRANLYWERHLKAGHVPPEHKIESFIRSKYESRRWAMDGPPPADPSTLEAGAASSAPVASPPRPTPTTSAPAPAPAPRAHPLLSRQTKPAPAAPTLAPVVDLIGADDPVPPAAPTSPPKAAPAPTAGPVSQPASTTAAAAPAPTAATNGTSIFDLDFRAPTPSSKPQTNKADIMSLFSIPSPSTAPPQQSFFSQPAPSQPNPYASWGGGVTSSAPPVPQQFNQAPVSAAVSGGPGGWGGLQMDQGGWGAPVQAAQPPPSQSPPAAQTQNNFWANPAADPWASNSNGSAGATGGFGLAPAVAQKKEEKLDPFANIWQ</sequence>
<dbReference type="InterPro" id="IPR051718">
    <property type="entry name" value="ARF_GTPase-activating"/>
</dbReference>
<keyword evidence="1" id="KW-0862">Zinc</keyword>
<feature type="compositionally biased region" description="Pro residues" evidence="2">
    <location>
        <begin position="137"/>
        <end position="150"/>
    </location>
</feature>
<feature type="region of interest" description="Disordered" evidence="2">
    <location>
        <begin position="65"/>
        <end position="174"/>
    </location>
</feature>
<dbReference type="PANTHER" id="PTHR45705:SF14">
    <property type="entry name" value="ARF-GAP DOMAIN-CONTAINING PROTEIN"/>
    <property type="match status" value="1"/>
</dbReference>
<dbReference type="GO" id="GO:0008270">
    <property type="term" value="F:zinc ion binding"/>
    <property type="evidence" value="ECO:0007669"/>
    <property type="project" value="UniProtKB-KW"/>
</dbReference>
<evidence type="ECO:0000256" key="2">
    <source>
        <dbReference type="SAM" id="MobiDB-lite"/>
    </source>
</evidence>
<evidence type="ECO:0000256" key="1">
    <source>
        <dbReference type="PROSITE-ProRule" id="PRU00288"/>
    </source>
</evidence>
<keyword evidence="1" id="KW-0863">Zinc-finger</keyword>
<name>D5KY64_9TREE</name>
<organism evidence="4">
    <name type="scientific">Tremella fuciformis</name>
    <dbReference type="NCBI Taxonomy" id="64657"/>
    <lineage>
        <taxon>Eukaryota</taxon>
        <taxon>Fungi</taxon>
        <taxon>Dikarya</taxon>
        <taxon>Basidiomycota</taxon>
        <taxon>Agaricomycotina</taxon>
        <taxon>Tremellomycetes</taxon>
        <taxon>Tremellales</taxon>
        <taxon>Tremellaceae</taxon>
        <taxon>Tremella</taxon>
    </lineage>
</organism>
<feature type="compositionally biased region" description="Low complexity" evidence="2">
    <location>
        <begin position="118"/>
        <end position="127"/>
    </location>
</feature>
<evidence type="ECO:0000313" key="4">
    <source>
        <dbReference type="EMBL" id="ADE10109.1"/>
    </source>
</evidence>
<evidence type="ECO:0000259" key="3">
    <source>
        <dbReference type="PROSITE" id="PS50115"/>
    </source>
</evidence>
<feature type="region of interest" description="Disordered" evidence="2">
    <location>
        <begin position="262"/>
        <end position="324"/>
    </location>
</feature>
<dbReference type="InterPro" id="IPR037278">
    <property type="entry name" value="ARFGAP/RecO"/>
</dbReference>
<feature type="compositionally biased region" description="Low complexity" evidence="2">
    <location>
        <begin position="151"/>
        <end position="174"/>
    </location>
</feature>
<dbReference type="SUPFAM" id="SSF57863">
    <property type="entry name" value="ArfGap/RecO-like zinc finger"/>
    <property type="match status" value="1"/>
</dbReference>
<dbReference type="PRINTS" id="PR01217">
    <property type="entry name" value="PRICHEXTENSN"/>
</dbReference>
<dbReference type="GO" id="GO:0005737">
    <property type="term" value="C:cytoplasm"/>
    <property type="evidence" value="ECO:0007669"/>
    <property type="project" value="TreeGrafter"/>
</dbReference>
<dbReference type="Gene3D" id="1.10.220.150">
    <property type="entry name" value="Arf GTPase activating protein"/>
    <property type="match status" value="1"/>
</dbReference>